<reference evidence="2 3" key="1">
    <citation type="submission" date="2018-05" db="EMBL/GenBank/DDBJ databases">
        <title>Complete genome sequence of Arcticibacterium luteifluviistationis SM1504T, a cytophagaceae bacterium isolated from Arctic surface seawater.</title>
        <authorList>
            <person name="Li Y."/>
            <person name="Qin Q.-L."/>
        </authorList>
    </citation>
    <scope>NUCLEOTIDE SEQUENCE [LARGE SCALE GENOMIC DNA]</scope>
    <source>
        <strain evidence="2 3">SM1504</strain>
    </source>
</reference>
<feature type="chain" id="PRO_5016459335" evidence="1">
    <location>
        <begin position="22"/>
        <end position="2383"/>
    </location>
</feature>
<organism evidence="2 3">
    <name type="scientific">Arcticibacterium luteifluviistationis</name>
    <dbReference type="NCBI Taxonomy" id="1784714"/>
    <lineage>
        <taxon>Bacteria</taxon>
        <taxon>Pseudomonadati</taxon>
        <taxon>Bacteroidota</taxon>
        <taxon>Cytophagia</taxon>
        <taxon>Cytophagales</taxon>
        <taxon>Leadbetterellaceae</taxon>
        <taxon>Arcticibacterium</taxon>
    </lineage>
</organism>
<dbReference type="PANTHER" id="PTHR11319:SF35">
    <property type="entry name" value="OUTER MEMBRANE PROTEIN PMPC-RELATED"/>
    <property type="match status" value="1"/>
</dbReference>
<keyword evidence="3" id="KW-1185">Reference proteome</keyword>
<dbReference type="Gene3D" id="2.160.20.10">
    <property type="entry name" value="Single-stranded right-handed beta-helix, Pectin lyase-like"/>
    <property type="match status" value="5"/>
</dbReference>
<dbReference type="EMBL" id="CP029480">
    <property type="protein sequence ID" value="AWV99629.1"/>
    <property type="molecule type" value="Genomic_DNA"/>
</dbReference>
<evidence type="ECO:0000313" key="2">
    <source>
        <dbReference type="EMBL" id="AWV99629.1"/>
    </source>
</evidence>
<gene>
    <name evidence="2" type="ORF">DJ013_16195</name>
</gene>
<dbReference type="KEGG" id="als:DJ013_16195"/>
<dbReference type="InterPro" id="IPR059226">
    <property type="entry name" value="Choice_anch_Q_dom"/>
</dbReference>
<dbReference type="Proteomes" id="UP000249873">
    <property type="component" value="Chromosome"/>
</dbReference>
<feature type="signal peptide" evidence="1">
    <location>
        <begin position="1"/>
        <end position="21"/>
    </location>
</feature>
<dbReference type="SMART" id="SM00710">
    <property type="entry name" value="PbH1"/>
    <property type="match status" value="6"/>
</dbReference>
<protein>
    <submittedName>
        <fullName evidence="2">Uncharacterized protein</fullName>
    </submittedName>
</protein>
<dbReference type="NCBIfam" id="NF045639">
    <property type="entry name" value="GCX_COOH"/>
    <property type="match status" value="1"/>
</dbReference>
<proteinExistence type="predicted"/>
<dbReference type="InterPro" id="IPR055015">
    <property type="entry name" value="GCX_COOH"/>
</dbReference>
<dbReference type="InterPro" id="IPR006626">
    <property type="entry name" value="PbH1"/>
</dbReference>
<sequence>MRVNRVFIFLFFISIHFSSFANIHYVSPTGTGNGSSWAASGSLQAIINASSNGDTIWVQAGTYHPTESPDGSTADPRDKAFHLVHELKIFGGFAGNETMLSERNWTTNVTILSGDMSDNDVITGTGSSLTITNNSENTYHVFVTAYLSSSTVIDGFQIIGGNANGAGTMSYAANNIDKNVAGGMYNGYSPVLLRNMIFRGNSASYGGGIYNNGSAASLLNSLIIKNKAVFSGGGIYNNDISSPAIVNDLFFGNNATSGSAIYNSSSSNPQVTNTIIWKNNGDEIFNSTSTPSFAYSLISGSGGSASWNNDYGNNAGNNLDSDPFFKNEATEDFGLQFCSPALNTGNTAAWSSLGLLKDFSGSSRPLGTNVEMGPFEIPSTNLTYESPIISQPDCSIPTGSITFQASSSYGTLSYSIDEGSTYHSSPIFENLPEDDYSLKIKLTTSACEEVISLPYVTIATPMVTVSSATLSQPNCVNLLPSVYINAITTWGELEYSLDDGLSYQDNPQFTDVEPGVYPIKAKLKGSQCPVSANDVIVKTLIIYVDKTATTGANNGSTWQDAYLDLQQAIDNYSCFGTEIWVAKGTYFPTSAPDGISVNTRDRAFHVANGIKIYGGFLGSEDLLTERNPSLNETILSGDIANDDIITGIGGTLAISGNTENTYHVLAAANLTIGSIIDGFTISGGYADGSNSMNFAGTYLTGNTGGGFILANSNLILSNLLLKNNASTYGGGGIIKNNSNAIILNSIIEKNNASIMGGGIYLDGSDLTLTNTKTVGNLAKYGGVIVSVSSSNINLLNSIFIHNFANNSGGVVQSNSISGTITNCTFAKNTATNYGNSFSISASNLTFSNNILWDDGNNEISKSSGTLTFNNNIIKGSGGSNNWNNNYGIDNGNNIDSNPAFVNPEINDFSLLDCSPALDAGNNADWLTGGLLFDFDGNLRPQNSIVDMGALEGSTIATRIYVNKNAVGLNNGKTWADAFTNLQVAIDENLCGVEVWVAAETYLPLSSPDETITNSRNNAFHINNDMKIYGGFSGVETLLSERDPMVNLTVLSGDLNNDDVITGTGSSLLISNNSENTNHVIVTTNLTSVSVIDGFTIRGGNAIGNSSKRFDRIYIDENKGGGLYNSNSSPSIFNTIFEGNSANYGGGVYNYQSSPTFNKSTFIKNKVLYAGGGLYNISSSVKFDSCIFSENAASQNGGAVYNANSTGIVFENSKILNNYAASGGGILNTSVSLEITNSIIVKNSADYGGGISNSQSSIVCTNSIVSGNWVTIRGGGISNSENSNTSFINCIIWANYTRSTTYSAENEFSNYLSTPTFKNSIVKQSGGSTDWNTYYGTDLGGNLDQNPVFYDSKSGDFRIMANSPAIDAGDNTGWLATGLATDFAGNVRPQNATVDIGAYEGGEVCNSNTIFVNKAASGANNGSSWLNAYTDIQTAINANICGTAEIWVAAGDYYPLSAPDGSTLDPRDKAYYLDLDMKIYGGFAGNETNLSERNLDLNRTLLSGDVNQDDLISGRGSSLLISLNSENLYHVLITNSLTNNAEINGFEISGGNADNTSEFLYYSSGVFNKNIGAGILNQNSSPTLVNLKIKANAAEYGGGVANAENSIPKIINSLFVNNKANSGGGLYNLYSSPIIINSTFSDNFAINGDGGAMYSFSGTSSKQLSPQIMNSIIWGNGDFESIYTEVSSSPYVTSTYSNTIYRGSKGSANWISNLGIDGGSNLDADPLFTNPSNDDYSLINCSPAIDAGGASIWTSTALATDINSNPRPFNSQVDIGAFENQGLSVPFSYTAPTITQPICSFEYGKIEINATSTAGVLEYSIDNGSYYRADNTFEYLSAGNYNIKVRIKGSMCEESYAGNPVVINSISIPSFEVPDVTQPCNSSTGSIIVNVETVNSNLRYSIDDGVTYQTSNTFNGILAGDYLLKVIDQSSGCESTYDNNPVKIISSPFSAADIIYVKINATGNNDGTDWTNGYTNLQDALDINVCGAAVWLTKGTYLPTKDFHGSSTPINNQNKVFQLTQNMKIYGGFLGSETLLSERDWTANKTILSGDLNGDDVYVDYDFENLEDNAFHVLFTSNLNNTSEINGIEISGGAAFGPDYYGPLDFPQEIGGGIINLNSSPNITNTIINNNFGFYGGGIVNIDNSSAKITNSIIANNVALLGGGMLNSYSSPEIVNTTFAKNWAFSDGGAVANVDGSTSTFINCIFWNNIQDNSINEIGSDILEGGTTSNVINCITQEKSLYSLGTGILNNYNPLFVDEENNDFRLASDSPALDAGNNTLWNNTGLTTDIVGNARPLNGIVDIGAYEGGIILPCVTIVTLKSPIDNYGNGIYTKSASVTNGNINASNKITGQAKITYKANVVLLKPGFEATSGTVFKTETGGCN</sequence>
<dbReference type="InterPro" id="IPR011050">
    <property type="entry name" value="Pectin_lyase_fold/virulence"/>
</dbReference>
<keyword evidence="1" id="KW-0732">Signal</keyword>
<dbReference type="PANTHER" id="PTHR11319">
    <property type="entry name" value="G PROTEIN-COUPLED RECEPTOR-RELATED"/>
    <property type="match status" value="1"/>
</dbReference>
<evidence type="ECO:0000256" key="1">
    <source>
        <dbReference type="SAM" id="SignalP"/>
    </source>
</evidence>
<dbReference type="NCBIfam" id="NF041518">
    <property type="entry name" value="choice_anch_Q"/>
    <property type="match status" value="4"/>
</dbReference>
<dbReference type="OrthoDB" id="8901262at2"/>
<name>A0A2Z4GE86_9BACT</name>
<dbReference type="InterPro" id="IPR012334">
    <property type="entry name" value="Pectin_lyas_fold"/>
</dbReference>
<evidence type="ECO:0000313" key="3">
    <source>
        <dbReference type="Proteomes" id="UP000249873"/>
    </source>
</evidence>
<accession>A0A2Z4GE86</accession>
<dbReference type="SUPFAM" id="SSF51126">
    <property type="entry name" value="Pectin lyase-like"/>
    <property type="match status" value="5"/>
</dbReference>